<feature type="domain" description="HTH hxlR-type" evidence="4">
    <location>
        <begin position="11"/>
        <end position="110"/>
    </location>
</feature>
<evidence type="ECO:0000256" key="1">
    <source>
        <dbReference type="ARBA" id="ARBA00023015"/>
    </source>
</evidence>
<dbReference type="Pfam" id="PF01638">
    <property type="entry name" value="HxlR"/>
    <property type="match status" value="1"/>
</dbReference>
<dbReference type="RefSeq" id="WP_155842419.1">
    <property type="nucleotide sequence ID" value="NZ_BAAAIA010000004.1"/>
</dbReference>
<accession>A0A7C9LH71</accession>
<reference evidence="5 6" key="1">
    <citation type="submission" date="2019-11" db="EMBL/GenBank/DDBJ databases">
        <title>Agromyces kandeliae sp. nov., isolated from mangrove soil.</title>
        <authorList>
            <person name="Wang R."/>
        </authorList>
    </citation>
    <scope>NUCLEOTIDE SEQUENCE [LARGE SCALE GENOMIC DNA]</scope>
    <source>
        <strain evidence="5 6">JCM 11431</strain>
    </source>
</reference>
<dbReference type="InterPro" id="IPR036390">
    <property type="entry name" value="WH_DNA-bd_sf"/>
</dbReference>
<keyword evidence="1" id="KW-0805">Transcription regulation</keyword>
<dbReference type="InterPro" id="IPR036388">
    <property type="entry name" value="WH-like_DNA-bd_sf"/>
</dbReference>
<evidence type="ECO:0000259" key="4">
    <source>
        <dbReference type="PROSITE" id="PS51118"/>
    </source>
</evidence>
<dbReference type="OrthoDB" id="9792527at2"/>
<dbReference type="Gene3D" id="1.10.10.10">
    <property type="entry name" value="Winged helix-like DNA-binding domain superfamily/Winged helix DNA-binding domain"/>
    <property type="match status" value="1"/>
</dbReference>
<dbReference type="EMBL" id="WODA01000020">
    <property type="protein sequence ID" value="MUN07515.1"/>
    <property type="molecule type" value="Genomic_DNA"/>
</dbReference>
<keyword evidence="6" id="KW-1185">Reference proteome</keyword>
<dbReference type="PROSITE" id="PS51118">
    <property type="entry name" value="HTH_HXLR"/>
    <property type="match status" value="1"/>
</dbReference>
<evidence type="ECO:0000313" key="6">
    <source>
        <dbReference type="Proteomes" id="UP000480122"/>
    </source>
</evidence>
<comment type="caution">
    <text evidence="5">The sequence shown here is derived from an EMBL/GenBank/DDBJ whole genome shotgun (WGS) entry which is preliminary data.</text>
</comment>
<dbReference type="GO" id="GO:0003677">
    <property type="term" value="F:DNA binding"/>
    <property type="evidence" value="ECO:0007669"/>
    <property type="project" value="UniProtKB-KW"/>
</dbReference>
<dbReference type="PANTHER" id="PTHR33204">
    <property type="entry name" value="TRANSCRIPTIONAL REGULATOR, MARR FAMILY"/>
    <property type="match status" value="1"/>
</dbReference>
<name>A0A7C9LH71_9MICO</name>
<proteinExistence type="predicted"/>
<keyword evidence="3" id="KW-0804">Transcription</keyword>
<dbReference type="InterPro" id="IPR002577">
    <property type="entry name" value="HTH_HxlR"/>
</dbReference>
<protein>
    <submittedName>
        <fullName evidence="5">Transcriptional regulator</fullName>
    </submittedName>
</protein>
<evidence type="ECO:0000256" key="2">
    <source>
        <dbReference type="ARBA" id="ARBA00023125"/>
    </source>
</evidence>
<evidence type="ECO:0000313" key="5">
    <source>
        <dbReference type="EMBL" id="MUN07515.1"/>
    </source>
</evidence>
<dbReference type="PANTHER" id="PTHR33204:SF18">
    <property type="entry name" value="TRANSCRIPTIONAL REGULATORY PROTEIN"/>
    <property type="match status" value="1"/>
</dbReference>
<dbReference type="AlphaFoldDB" id="A0A7C9LH71"/>
<gene>
    <name evidence="5" type="ORF">GLX25_10350</name>
</gene>
<organism evidence="5 6">
    <name type="scientific">Agromyces luteolus</name>
    <dbReference type="NCBI Taxonomy" id="88373"/>
    <lineage>
        <taxon>Bacteria</taxon>
        <taxon>Bacillati</taxon>
        <taxon>Actinomycetota</taxon>
        <taxon>Actinomycetes</taxon>
        <taxon>Micrococcales</taxon>
        <taxon>Microbacteriaceae</taxon>
        <taxon>Agromyces</taxon>
    </lineage>
</organism>
<sequence length="166" mass="18426">MKHSQARRSLCPINFTLELVGDPWSLLVVRDIVYFGKRTFGEFHSSAEGIARNILAERLDRLVGAGVLTRRPLESDRRKQEYRLTEAGLDLIPLLLAAADWGAAHADETDAPPWWIAYVRASPTDAADLVREVVRSGGSIFSGEQTVVERLTRSGAIRIDDGLRLS</sequence>
<dbReference type="SUPFAM" id="SSF46785">
    <property type="entry name" value="Winged helix' DNA-binding domain"/>
    <property type="match status" value="1"/>
</dbReference>
<evidence type="ECO:0000256" key="3">
    <source>
        <dbReference type="ARBA" id="ARBA00023163"/>
    </source>
</evidence>
<dbReference type="Proteomes" id="UP000480122">
    <property type="component" value="Unassembled WGS sequence"/>
</dbReference>
<keyword evidence="2" id="KW-0238">DNA-binding</keyword>